<evidence type="ECO:0000313" key="6">
    <source>
        <dbReference type="EMBL" id="MBP2623085.1"/>
    </source>
</evidence>
<dbReference type="SUPFAM" id="SSF46689">
    <property type="entry name" value="Homeodomain-like"/>
    <property type="match status" value="1"/>
</dbReference>
<keyword evidence="7" id="KW-1185">Reference proteome</keyword>
<evidence type="ECO:0000313" key="7">
    <source>
        <dbReference type="Proteomes" id="UP001519296"/>
    </source>
</evidence>
<dbReference type="Gene3D" id="1.10.357.10">
    <property type="entry name" value="Tetracycline Repressor, domain 2"/>
    <property type="match status" value="1"/>
</dbReference>
<protein>
    <submittedName>
        <fullName evidence="6">TetR/AcrR family transcriptional regulator</fullName>
    </submittedName>
</protein>
<evidence type="ECO:0000259" key="5">
    <source>
        <dbReference type="PROSITE" id="PS50977"/>
    </source>
</evidence>
<sequence>MEVEQDKIRQDILASARLEFTKFSYRGASVRRICQQAGVTTGALYKRFKGKEDLFFALIQPTLDTFATVAAEKKEEYDRLLAEDELYKLRGYNIEDTRAAMELFFNHKEDMQLLLFKSEGTSRMNFQKETTRYDVEETYGYLLKAHQAGKTKYLLEKKYLESALETYYTAFFKPLAQDWTKEEAMKYCDYLTMLFDWPKFFGLIEEERNG</sequence>
<evidence type="ECO:0000256" key="4">
    <source>
        <dbReference type="PROSITE-ProRule" id="PRU00335"/>
    </source>
</evidence>
<feature type="domain" description="HTH tetR-type" evidence="5">
    <location>
        <begin position="6"/>
        <end position="66"/>
    </location>
</feature>
<keyword evidence="1" id="KW-0805">Transcription regulation</keyword>
<dbReference type="Proteomes" id="UP001519296">
    <property type="component" value="Unassembled WGS sequence"/>
</dbReference>
<dbReference type="InterPro" id="IPR023772">
    <property type="entry name" value="DNA-bd_HTH_TetR-type_CS"/>
</dbReference>
<dbReference type="PRINTS" id="PR00455">
    <property type="entry name" value="HTHTETR"/>
</dbReference>
<dbReference type="InterPro" id="IPR001647">
    <property type="entry name" value="HTH_TetR"/>
</dbReference>
<comment type="caution">
    <text evidence="6">The sequence shown here is derived from an EMBL/GenBank/DDBJ whole genome shotgun (WGS) entry which is preliminary data.</text>
</comment>
<dbReference type="PROSITE" id="PS50977">
    <property type="entry name" value="HTH_TETR_2"/>
    <property type="match status" value="1"/>
</dbReference>
<dbReference type="InterPro" id="IPR009057">
    <property type="entry name" value="Homeodomain-like_sf"/>
</dbReference>
<dbReference type="Pfam" id="PF00440">
    <property type="entry name" value="TetR_N"/>
    <property type="match status" value="1"/>
</dbReference>
<organism evidence="6 7">
    <name type="scientific">Streptococcus oricebi</name>
    <dbReference type="NCBI Taxonomy" id="1547447"/>
    <lineage>
        <taxon>Bacteria</taxon>
        <taxon>Bacillati</taxon>
        <taxon>Bacillota</taxon>
        <taxon>Bacilli</taxon>
        <taxon>Lactobacillales</taxon>
        <taxon>Streptococcaceae</taxon>
        <taxon>Streptococcus</taxon>
    </lineage>
</organism>
<evidence type="ECO:0000256" key="1">
    <source>
        <dbReference type="ARBA" id="ARBA00023015"/>
    </source>
</evidence>
<dbReference type="InterPro" id="IPR050109">
    <property type="entry name" value="HTH-type_TetR-like_transc_reg"/>
</dbReference>
<keyword evidence="2 4" id="KW-0238">DNA-binding</keyword>
<dbReference type="RefSeq" id="WP_209627570.1">
    <property type="nucleotide sequence ID" value="NZ_PRDG01000002.1"/>
</dbReference>
<keyword evidence="3" id="KW-0804">Transcription</keyword>
<dbReference type="PROSITE" id="PS01081">
    <property type="entry name" value="HTH_TETR_1"/>
    <property type="match status" value="1"/>
</dbReference>
<dbReference type="EMBL" id="PRDG01000002">
    <property type="protein sequence ID" value="MBP2623085.1"/>
    <property type="molecule type" value="Genomic_DNA"/>
</dbReference>
<gene>
    <name evidence="6" type="ORF">C4K46_03930</name>
</gene>
<dbReference type="PANTHER" id="PTHR30055">
    <property type="entry name" value="HTH-TYPE TRANSCRIPTIONAL REGULATOR RUTR"/>
    <property type="match status" value="1"/>
</dbReference>
<reference evidence="6 7" key="1">
    <citation type="submission" date="2018-02" db="EMBL/GenBank/DDBJ databases">
        <title>Draft genome sequence of Streptococcus oricebi CCUG 70868T type strain.</title>
        <authorList>
            <person name="Mendez V."/>
            <person name="Salva-Serra F."/>
            <person name="Jaen-Luchoro D."/>
            <person name="Gonzales-Siles L."/>
            <person name="Karlsson R."/>
            <person name="Engstrom-Jakobsson H."/>
            <person name="Busquets A."/>
            <person name="Gomila M."/>
            <person name="Pineiro-Iglesias B."/>
            <person name="Bennasar-Figueras A."/>
            <person name="Seeger M."/>
            <person name="Moore E."/>
        </authorList>
    </citation>
    <scope>NUCLEOTIDE SEQUENCE [LARGE SCALE GENOMIC DNA]</scope>
    <source>
        <strain evidence="6 7">CCUG 70868</strain>
    </source>
</reference>
<accession>A0ABS5B2N8</accession>
<name>A0ABS5B2N8_9STRE</name>
<dbReference type="PANTHER" id="PTHR30055:SF234">
    <property type="entry name" value="HTH-TYPE TRANSCRIPTIONAL REGULATOR BETI"/>
    <property type="match status" value="1"/>
</dbReference>
<evidence type="ECO:0000256" key="2">
    <source>
        <dbReference type="ARBA" id="ARBA00023125"/>
    </source>
</evidence>
<proteinExistence type="predicted"/>
<feature type="DNA-binding region" description="H-T-H motif" evidence="4">
    <location>
        <begin position="29"/>
        <end position="48"/>
    </location>
</feature>
<evidence type="ECO:0000256" key="3">
    <source>
        <dbReference type="ARBA" id="ARBA00023163"/>
    </source>
</evidence>